<accession>A0A814NP68</accession>
<sequence>MEMNFINYANINDDLISATNLTDYLILENIEAKSQVDSNNTKYTESEYESDLTEDILTRKDDQLEFLKCVYILIKR</sequence>
<evidence type="ECO:0000313" key="2">
    <source>
        <dbReference type="Proteomes" id="UP000663879"/>
    </source>
</evidence>
<organism evidence="1 2">
    <name type="scientific">Brachionus calyciflorus</name>
    <dbReference type="NCBI Taxonomy" id="104777"/>
    <lineage>
        <taxon>Eukaryota</taxon>
        <taxon>Metazoa</taxon>
        <taxon>Spiralia</taxon>
        <taxon>Gnathifera</taxon>
        <taxon>Rotifera</taxon>
        <taxon>Eurotatoria</taxon>
        <taxon>Monogononta</taxon>
        <taxon>Pseudotrocha</taxon>
        <taxon>Ploima</taxon>
        <taxon>Brachionidae</taxon>
        <taxon>Brachionus</taxon>
    </lineage>
</organism>
<protein>
    <submittedName>
        <fullName evidence="1">Uncharacterized protein</fullName>
    </submittedName>
</protein>
<dbReference type="Proteomes" id="UP000663879">
    <property type="component" value="Unassembled WGS sequence"/>
</dbReference>
<reference evidence="1" key="1">
    <citation type="submission" date="2021-02" db="EMBL/GenBank/DDBJ databases">
        <authorList>
            <person name="Nowell W R."/>
        </authorList>
    </citation>
    <scope>NUCLEOTIDE SEQUENCE</scope>
    <source>
        <strain evidence="1">Ploen Becks lab</strain>
    </source>
</reference>
<dbReference type="EMBL" id="CAJNOC010007206">
    <property type="protein sequence ID" value="CAF1094012.1"/>
    <property type="molecule type" value="Genomic_DNA"/>
</dbReference>
<keyword evidence="2" id="KW-1185">Reference proteome</keyword>
<evidence type="ECO:0000313" key="1">
    <source>
        <dbReference type="EMBL" id="CAF1094012.1"/>
    </source>
</evidence>
<dbReference type="AlphaFoldDB" id="A0A814NP68"/>
<comment type="caution">
    <text evidence="1">The sequence shown here is derived from an EMBL/GenBank/DDBJ whole genome shotgun (WGS) entry which is preliminary data.</text>
</comment>
<gene>
    <name evidence="1" type="ORF">OXX778_LOCUS20813</name>
</gene>
<name>A0A814NP68_9BILA</name>
<proteinExistence type="predicted"/>